<dbReference type="PANTHER" id="PTHR37163:SF1">
    <property type="entry name" value="DUF501 DOMAIN-CONTAINING PROTEIN"/>
    <property type="match status" value="1"/>
</dbReference>
<dbReference type="Proteomes" id="UP000772812">
    <property type="component" value="Unassembled WGS sequence"/>
</dbReference>
<reference evidence="1 2" key="1">
    <citation type="journal article" date="2021" name="Syst. Appl. Microbiol.">
        <title>Persephonella atlantica sp. nov.: How to adapt to physico-chemical gradients in high temperature hydrothermal habitats.</title>
        <authorList>
            <person name="Francois D.X."/>
            <person name="Godfroy A."/>
            <person name="Mathien C."/>
            <person name="Aube J."/>
            <person name="Cathalot C."/>
            <person name="Lesongeur F."/>
            <person name="L'Haridon S."/>
            <person name="Philippon X."/>
            <person name="Roussel E.G."/>
        </authorList>
    </citation>
    <scope>NUCLEOTIDE SEQUENCE [LARGE SCALE GENOMIC DNA]</scope>
    <source>
        <strain evidence="1 2">MO1340</strain>
    </source>
</reference>
<evidence type="ECO:0000313" key="1">
    <source>
        <dbReference type="EMBL" id="MBK3331587.1"/>
    </source>
</evidence>
<protein>
    <submittedName>
        <fullName evidence="1">DUF501 domain-containing protein</fullName>
    </submittedName>
</protein>
<dbReference type="PANTHER" id="PTHR37163">
    <property type="entry name" value="CONSERVED PROTEIN"/>
    <property type="match status" value="1"/>
</dbReference>
<evidence type="ECO:0000313" key="2">
    <source>
        <dbReference type="Proteomes" id="UP000772812"/>
    </source>
</evidence>
<keyword evidence="2" id="KW-1185">Reference proteome</keyword>
<dbReference type="InterPro" id="IPR007511">
    <property type="entry name" value="DUF501"/>
</dbReference>
<accession>A0ABS1GFN6</accession>
<proteinExistence type="predicted"/>
<dbReference type="RefSeq" id="WP_200673004.1">
    <property type="nucleotide sequence ID" value="NZ_JAACYA010000001.1"/>
</dbReference>
<name>A0ABS1GFN6_9AQUI</name>
<dbReference type="EMBL" id="JAACYA010000001">
    <property type="protein sequence ID" value="MBK3331587.1"/>
    <property type="molecule type" value="Genomic_DNA"/>
</dbReference>
<comment type="caution">
    <text evidence="1">The sequence shown here is derived from an EMBL/GenBank/DDBJ whole genome shotgun (WGS) entry which is preliminary data.</text>
</comment>
<organism evidence="1 2">
    <name type="scientific">Persephonella atlantica</name>
    <dbReference type="NCBI Taxonomy" id="2699429"/>
    <lineage>
        <taxon>Bacteria</taxon>
        <taxon>Pseudomonadati</taxon>
        <taxon>Aquificota</taxon>
        <taxon>Aquificia</taxon>
        <taxon>Aquificales</taxon>
        <taxon>Hydrogenothermaceae</taxon>
        <taxon>Persephonella</taxon>
    </lineage>
</organism>
<sequence length="139" mass="16938">MRSTEVYPVLFDRKKKIFVPQPTRFWILDKRLRSIISRLEEKGYIRYWEEKVTEEKDMFEFFIFLHEKEIKQREEILKGKNLPLYVVEKLTQTGIGGIEKFREKPFKVKCLHLWTAYHLGDDRFKNPIGEFVLKQVKKL</sequence>
<gene>
    <name evidence="1" type="ORF">GWK41_00735</name>
</gene>
<dbReference type="Pfam" id="PF04417">
    <property type="entry name" value="DUF501"/>
    <property type="match status" value="1"/>
</dbReference>